<evidence type="ECO:0000256" key="1">
    <source>
        <dbReference type="SAM" id="MobiDB-lite"/>
    </source>
</evidence>
<evidence type="ECO:0000313" key="2">
    <source>
        <dbReference type="EMBL" id="MCL6423678.1"/>
    </source>
</evidence>
<protein>
    <submittedName>
        <fullName evidence="2">Uncharacterized protein</fullName>
    </submittedName>
</protein>
<proteinExistence type="predicted"/>
<feature type="region of interest" description="Disordered" evidence="1">
    <location>
        <begin position="159"/>
        <end position="179"/>
    </location>
</feature>
<evidence type="ECO:0000313" key="3">
    <source>
        <dbReference type="Proteomes" id="UP001203761"/>
    </source>
</evidence>
<dbReference type="EMBL" id="JAKNCJ010000004">
    <property type="protein sequence ID" value="MCL6423678.1"/>
    <property type="molecule type" value="Genomic_DNA"/>
</dbReference>
<keyword evidence="3" id="KW-1185">Reference proteome</keyword>
<accession>A0ABT0R2I5</accession>
<dbReference type="RefSeq" id="WP_249737752.1">
    <property type="nucleotide sequence ID" value="NZ_JAKNCJ010000004.1"/>
</dbReference>
<name>A0ABT0R2I5_9MICO</name>
<organism evidence="2 3">
    <name type="scientific">Brachybacterium equifaecis</name>
    <dbReference type="NCBI Taxonomy" id="2910770"/>
    <lineage>
        <taxon>Bacteria</taxon>
        <taxon>Bacillati</taxon>
        <taxon>Actinomycetota</taxon>
        <taxon>Actinomycetes</taxon>
        <taxon>Micrococcales</taxon>
        <taxon>Dermabacteraceae</taxon>
        <taxon>Brachybacterium</taxon>
    </lineage>
</organism>
<gene>
    <name evidence="2" type="ORF">Bequi_09810</name>
</gene>
<dbReference type="Proteomes" id="UP001203761">
    <property type="component" value="Unassembled WGS sequence"/>
</dbReference>
<comment type="caution">
    <text evidence="2">The sequence shown here is derived from an EMBL/GenBank/DDBJ whole genome shotgun (WGS) entry which is preliminary data.</text>
</comment>
<reference evidence="2" key="1">
    <citation type="submission" date="2022-02" db="EMBL/GenBank/DDBJ databases">
        <authorList>
            <person name="Lee M."/>
            <person name="Kim S.-J."/>
            <person name="Jung M.-Y."/>
        </authorList>
    </citation>
    <scope>NUCLEOTIDE SEQUENCE</scope>
    <source>
        <strain evidence="2">JHP9</strain>
    </source>
</reference>
<sequence length="447" mass="49725">MTTTSTRPRPAPELSASDLQAAFPDLEPLGISHIIAAPSRIGREETDEAGSKIALALRQGRISDAQAREMVNVLVESTLCVNTSLNRTYRGILERHPLEIPARVRERIKRKVSDPKFFDIARIENESLATWVSAMARMVCYDVLRSMKTSGELNTVSIYPDASHPGLGDGGGGKSPLERKDFDAWNETRSEQEDLEQRIDLLHQAEDESLTEDGSKPRRITPTARLHIMGEYLRRMGSRPPVIIPFVWEERDEVHRLLLADPSLARRSLLDPSASDIPVALAAMWDNYSADDRYELAAAADRAGGAEAGARLDHAYLIALSAVSPFPRPHHMRVFTAFRERVRDLHSSTAWRKASRQVANAWIGVFVDLETVQDRAVEKTKLARLEAAEEGRALWDQMVQGRLTEPVSQIARTPADLVDVLSRLWHLAQTEDATAPASSFPGHVGRS</sequence>